<accession>A0A016SI00</accession>
<dbReference type="Proteomes" id="UP000024635">
    <property type="component" value="Unassembled WGS sequence"/>
</dbReference>
<name>A0A016SI00_9BILA</name>
<dbReference type="EMBL" id="JARK01001562">
    <property type="protein sequence ID" value="EYB89934.1"/>
    <property type="molecule type" value="Genomic_DNA"/>
</dbReference>
<evidence type="ECO:0000313" key="2">
    <source>
        <dbReference type="Proteomes" id="UP000024635"/>
    </source>
</evidence>
<keyword evidence="2" id="KW-1185">Reference proteome</keyword>
<organism evidence="1 2">
    <name type="scientific">Ancylostoma ceylanicum</name>
    <dbReference type="NCBI Taxonomy" id="53326"/>
    <lineage>
        <taxon>Eukaryota</taxon>
        <taxon>Metazoa</taxon>
        <taxon>Ecdysozoa</taxon>
        <taxon>Nematoda</taxon>
        <taxon>Chromadorea</taxon>
        <taxon>Rhabditida</taxon>
        <taxon>Rhabditina</taxon>
        <taxon>Rhabditomorpha</taxon>
        <taxon>Strongyloidea</taxon>
        <taxon>Ancylostomatidae</taxon>
        <taxon>Ancylostomatinae</taxon>
        <taxon>Ancylostoma</taxon>
    </lineage>
</organism>
<sequence>MSVGLLHSQRNDKVIITPFYNSGDASKGNGTFGNLSSTQNELEARVPDFKNRPSCNGDHCPHEENCEETFGEKFVP</sequence>
<evidence type="ECO:0000313" key="1">
    <source>
        <dbReference type="EMBL" id="EYB89934.1"/>
    </source>
</evidence>
<proteinExistence type="predicted"/>
<dbReference type="AlphaFoldDB" id="A0A016SI00"/>
<protein>
    <submittedName>
        <fullName evidence="1">Uncharacterized protein</fullName>
    </submittedName>
</protein>
<gene>
    <name evidence="1" type="primary">Acey_s0226.g2788</name>
    <name evidence="1" type="ORF">Y032_0226g2788</name>
</gene>
<comment type="caution">
    <text evidence="1">The sequence shown here is derived from an EMBL/GenBank/DDBJ whole genome shotgun (WGS) entry which is preliminary data.</text>
</comment>
<reference evidence="2" key="1">
    <citation type="journal article" date="2015" name="Nat. Genet.">
        <title>The genome and transcriptome of the zoonotic hookworm Ancylostoma ceylanicum identify infection-specific gene families.</title>
        <authorList>
            <person name="Schwarz E.M."/>
            <person name="Hu Y."/>
            <person name="Antoshechkin I."/>
            <person name="Miller M.M."/>
            <person name="Sternberg P.W."/>
            <person name="Aroian R.V."/>
        </authorList>
    </citation>
    <scope>NUCLEOTIDE SEQUENCE</scope>
    <source>
        <strain evidence="2">HY135</strain>
    </source>
</reference>